<sequence>MKTAIILAAAASSAFAAECELTQFMPLLPIATDANGPFVKCAADIKKPVTTIMVPSWIPEDLATVKLFGASENCKNFFSTVTKHMATIAPPCTLTQKTGPTTSDVAAKLSFDQAVKGWTAFYSPTDAPKPTDPTKPTDAPKPTDPTKPTDAPKPTSAGGATTKPDATTAAPSDKTTAPVATDAGSGTAEPNATIATPAPSAPKTKAPTPAPSSAVSAGLSAIAIVATAAAVYM</sequence>
<dbReference type="VEuPathDB" id="FungiDB:SPRG_06808"/>
<protein>
    <recommendedName>
        <fullName evidence="5">Secreted protein</fullName>
    </recommendedName>
</protein>
<gene>
    <name evidence="3" type="ORF">SPRG_06808</name>
</gene>
<feature type="signal peptide" evidence="2">
    <location>
        <begin position="1"/>
        <end position="16"/>
    </location>
</feature>
<dbReference type="EMBL" id="KK583216">
    <property type="protein sequence ID" value="KDO27540.1"/>
    <property type="molecule type" value="Genomic_DNA"/>
</dbReference>
<dbReference type="GeneID" id="24129132"/>
<keyword evidence="4" id="KW-1185">Reference proteome</keyword>
<dbReference type="RefSeq" id="XP_012201666.1">
    <property type="nucleotide sequence ID" value="XM_012346276.1"/>
</dbReference>
<feature type="region of interest" description="Disordered" evidence="1">
    <location>
        <begin position="121"/>
        <end position="214"/>
    </location>
</feature>
<evidence type="ECO:0000256" key="1">
    <source>
        <dbReference type="SAM" id="MobiDB-lite"/>
    </source>
</evidence>
<evidence type="ECO:0000313" key="3">
    <source>
        <dbReference type="EMBL" id="KDO27540.1"/>
    </source>
</evidence>
<name>A0A067CED3_SAPPC</name>
<evidence type="ECO:0000256" key="2">
    <source>
        <dbReference type="SAM" id="SignalP"/>
    </source>
</evidence>
<evidence type="ECO:0008006" key="5">
    <source>
        <dbReference type="Google" id="ProtNLM"/>
    </source>
</evidence>
<accession>A0A067CED3</accession>
<dbReference type="OrthoDB" id="86046at2759"/>
<reference evidence="3 4" key="1">
    <citation type="journal article" date="2013" name="PLoS Genet.">
        <title>Distinctive expansion of potential virulence genes in the genome of the oomycete fish pathogen Saprolegnia parasitica.</title>
        <authorList>
            <person name="Jiang R.H."/>
            <person name="de Bruijn I."/>
            <person name="Haas B.J."/>
            <person name="Belmonte R."/>
            <person name="Lobach L."/>
            <person name="Christie J."/>
            <person name="van den Ackerveken G."/>
            <person name="Bottin A."/>
            <person name="Bulone V."/>
            <person name="Diaz-Moreno S.M."/>
            <person name="Dumas B."/>
            <person name="Fan L."/>
            <person name="Gaulin E."/>
            <person name="Govers F."/>
            <person name="Grenville-Briggs L.J."/>
            <person name="Horner N.R."/>
            <person name="Levin J.Z."/>
            <person name="Mammella M."/>
            <person name="Meijer H.J."/>
            <person name="Morris P."/>
            <person name="Nusbaum C."/>
            <person name="Oome S."/>
            <person name="Phillips A.J."/>
            <person name="van Rooyen D."/>
            <person name="Rzeszutek E."/>
            <person name="Saraiva M."/>
            <person name="Secombes C.J."/>
            <person name="Seidl M.F."/>
            <person name="Snel B."/>
            <person name="Stassen J.H."/>
            <person name="Sykes S."/>
            <person name="Tripathy S."/>
            <person name="van den Berg H."/>
            <person name="Vega-Arreguin J.C."/>
            <person name="Wawra S."/>
            <person name="Young S.K."/>
            <person name="Zeng Q."/>
            <person name="Dieguez-Uribeondo J."/>
            <person name="Russ C."/>
            <person name="Tyler B.M."/>
            <person name="van West P."/>
        </authorList>
    </citation>
    <scope>NUCLEOTIDE SEQUENCE [LARGE SCALE GENOMIC DNA]</scope>
    <source>
        <strain evidence="3 4">CBS 223.65</strain>
    </source>
</reference>
<dbReference type="OMA" id="QAVKGWT"/>
<keyword evidence="2" id="KW-0732">Signal</keyword>
<feature type="chain" id="PRO_5001634433" description="Secreted protein" evidence="2">
    <location>
        <begin position="17"/>
        <end position="233"/>
    </location>
</feature>
<organism evidence="3 4">
    <name type="scientific">Saprolegnia parasitica (strain CBS 223.65)</name>
    <dbReference type="NCBI Taxonomy" id="695850"/>
    <lineage>
        <taxon>Eukaryota</taxon>
        <taxon>Sar</taxon>
        <taxon>Stramenopiles</taxon>
        <taxon>Oomycota</taxon>
        <taxon>Saprolegniomycetes</taxon>
        <taxon>Saprolegniales</taxon>
        <taxon>Saprolegniaceae</taxon>
        <taxon>Saprolegnia</taxon>
    </lineage>
</organism>
<dbReference type="KEGG" id="spar:SPRG_06808"/>
<evidence type="ECO:0000313" key="4">
    <source>
        <dbReference type="Proteomes" id="UP000030745"/>
    </source>
</evidence>
<dbReference type="AlphaFoldDB" id="A0A067CED3"/>
<proteinExistence type="predicted"/>
<feature type="compositionally biased region" description="Low complexity" evidence="1">
    <location>
        <begin position="146"/>
        <end position="171"/>
    </location>
</feature>
<dbReference type="Proteomes" id="UP000030745">
    <property type="component" value="Unassembled WGS sequence"/>
</dbReference>
<feature type="compositionally biased region" description="Low complexity" evidence="1">
    <location>
        <begin position="192"/>
        <end position="214"/>
    </location>
</feature>